<evidence type="ECO:0000256" key="1">
    <source>
        <dbReference type="SAM" id="MobiDB-lite"/>
    </source>
</evidence>
<reference evidence="2" key="1">
    <citation type="submission" date="2025-08" db="UniProtKB">
        <authorList>
            <consortium name="Ensembl"/>
        </authorList>
    </citation>
    <scope>IDENTIFICATION</scope>
</reference>
<keyword evidence="3" id="KW-1185">Reference proteome</keyword>
<dbReference type="Proteomes" id="UP000694391">
    <property type="component" value="Unplaced"/>
</dbReference>
<dbReference type="AlphaFoldDB" id="A0A8C0QZT9"/>
<sequence>MVSWFQCSSESPSILVLCVAFPAILRGPARFLREGGGGQERGTRWPSGGRRMAPDSLRRSVVGERLALCAKELLGGEAWRGALSCRGSG</sequence>
<accession>A0A8C0QZT9</accession>
<proteinExistence type="predicted"/>
<organism evidence="2 3">
    <name type="scientific">Canis lupus dingo</name>
    <name type="common">dingo</name>
    <dbReference type="NCBI Taxonomy" id="286419"/>
    <lineage>
        <taxon>Eukaryota</taxon>
        <taxon>Metazoa</taxon>
        <taxon>Chordata</taxon>
        <taxon>Craniata</taxon>
        <taxon>Vertebrata</taxon>
        <taxon>Euteleostomi</taxon>
        <taxon>Mammalia</taxon>
        <taxon>Eutheria</taxon>
        <taxon>Laurasiatheria</taxon>
        <taxon>Carnivora</taxon>
        <taxon>Caniformia</taxon>
        <taxon>Canidae</taxon>
        <taxon>Canis</taxon>
    </lineage>
</organism>
<name>A0A8C0QZT9_CANLU</name>
<feature type="region of interest" description="Disordered" evidence="1">
    <location>
        <begin position="34"/>
        <end position="53"/>
    </location>
</feature>
<dbReference type="Ensembl" id="ENSCAFT00020017616.1">
    <property type="protein sequence ID" value="ENSCAFP00020015148.1"/>
    <property type="gene ID" value="ENSCAFG00020012191.1"/>
</dbReference>
<evidence type="ECO:0000313" key="3">
    <source>
        <dbReference type="Proteomes" id="UP000694391"/>
    </source>
</evidence>
<protein>
    <submittedName>
        <fullName evidence="2">Uncharacterized protein</fullName>
    </submittedName>
</protein>
<reference evidence="2" key="2">
    <citation type="submission" date="2025-09" db="UniProtKB">
        <authorList>
            <consortium name="Ensembl"/>
        </authorList>
    </citation>
    <scope>IDENTIFICATION</scope>
</reference>
<evidence type="ECO:0000313" key="2">
    <source>
        <dbReference type="Ensembl" id="ENSCAFP00020015148.1"/>
    </source>
</evidence>